<gene>
    <name evidence="4" type="ORF">VPK24_13715</name>
</gene>
<evidence type="ECO:0000259" key="2">
    <source>
        <dbReference type="PROSITE" id="PS50404"/>
    </source>
</evidence>
<dbReference type="InterPro" id="IPR010987">
    <property type="entry name" value="Glutathione-S-Trfase_C-like"/>
</dbReference>
<accession>A0ABW7CC27</accession>
<dbReference type="PROSITE" id="PS50404">
    <property type="entry name" value="GST_NTER"/>
    <property type="match status" value="1"/>
</dbReference>
<dbReference type="InterPro" id="IPR036249">
    <property type="entry name" value="Thioredoxin-like_sf"/>
</dbReference>
<dbReference type="InterPro" id="IPR040079">
    <property type="entry name" value="Glutathione_S-Trfase"/>
</dbReference>
<dbReference type="SUPFAM" id="SSF52833">
    <property type="entry name" value="Thioredoxin-like"/>
    <property type="match status" value="1"/>
</dbReference>
<evidence type="ECO:0000259" key="3">
    <source>
        <dbReference type="PROSITE" id="PS50405"/>
    </source>
</evidence>
<comment type="similarity">
    <text evidence="1">Belongs to the GST superfamily.</text>
</comment>
<dbReference type="SFLD" id="SFLDG00358">
    <property type="entry name" value="Main_(cytGST)"/>
    <property type="match status" value="1"/>
</dbReference>
<dbReference type="Gene3D" id="3.40.30.10">
    <property type="entry name" value="Glutaredoxin"/>
    <property type="match status" value="1"/>
</dbReference>
<protein>
    <submittedName>
        <fullName evidence="4">Glutathione S-transferase family protein</fullName>
    </submittedName>
</protein>
<dbReference type="InterPro" id="IPR004045">
    <property type="entry name" value="Glutathione_S-Trfase_N"/>
</dbReference>
<dbReference type="CDD" id="cd03046">
    <property type="entry name" value="GST_N_GTT1_like"/>
    <property type="match status" value="1"/>
</dbReference>
<feature type="domain" description="GST C-terminal" evidence="3">
    <location>
        <begin position="73"/>
        <end position="185"/>
    </location>
</feature>
<proteinExistence type="inferred from homology"/>
<dbReference type="Gene3D" id="1.20.1050.10">
    <property type="match status" value="1"/>
</dbReference>
<dbReference type="PANTHER" id="PTHR44051">
    <property type="entry name" value="GLUTATHIONE S-TRANSFERASE-RELATED"/>
    <property type="match status" value="1"/>
</dbReference>
<evidence type="ECO:0000256" key="1">
    <source>
        <dbReference type="RuleBase" id="RU003494"/>
    </source>
</evidence>
<dbReference type="Proteomes" id="UP001604335">
    <property type="component" value="Unassembled WGS sequence"/>
</dbReference>
<comment type="caution">
    <text evidence="4">The sequence shown here is derived from an EMBL/GenBank/DDBJ whole genome shotgun (WGS) entry which is preliminary data.</text>
</comment>
<feature type="domain" description="GST N-terminal" evidence="2">
    <location>
        <begin position="1"/>
        <end position="81"/>
    </location>
</feature>
<dbReference type="EMBL" id="JAZAQF010000078">
    <property type="protein sequence ID" value="MFG3818700.1"/>
    <property type="molecule type" value="Genomic_DNA"/>
</dbReference>
<dbReference type="PANTHER" id="PTHR44051:SF8">
    <property type="entry name" value="GLUTATHIONE S-TRANSFERASE GSTA"/>
    <property type="match status" value="1"/>
</dbReference>
<dbReference type="PROSITE" id="PS50405">
    <property type="entry name" value="GST_CTER"/>
    <property type="match status" value="1"/>
</dbReference>
<evidence type="ECO:0000313" key="4">
    <source>
        <dbReference type="EMBL" id="MFG3818700.1"/>
    </source>
</evidence>
<dbReference type="SUPFAM" id="SSF47616">
    <property type="entry name" value="GST C-terminal domain-like"/>
    <property type="match status" value="1"/>
</dbReference>
<evidence type="ECO:0000313" key="5">
    <source>
        <dbReference type="Proteomes" id="UP001604335"/>
    </source>
</evidence>
<dbReference type="InterPro" id="IPR036282">
    <property type="entry name" value="Glutathione-S-Trfase_C_sf"/>
</dbReference>
<name>A0ABW7CC27_9CYAN</name>
<reference evidence="5" key="1">
    <citation type="journal article" date="2024" name="Algal Res.">
        <title>Biochemical, toxicological and genomic investigation of a high-biomass producing Limnothrix strain isolated from Italian shallow drinking water reservoir.</title>
        <authorList>
            <person name="Simonazzi M."/>
            <person name="Shishido T.K."/>
            <person name="Delbaje E."/>
            <person name="Wahlsten M."/>
            <person name="Fewer D.P."/>
            <person name="Sivonen K."/>
            <person name="Pezzolesi L."/>
            <person name="Pistocchi R."/>
        </authorList>
    </citation>
    <scope>NUCLEOTIDE SEQUENCE [LARGE SCALE GENOMIC DNA]</scope>
    <source>
        <strain evidence="5">LRLZ20PSL1</strain>
    </source>
</reference>
<dbReference type="Pfam" id="PF00043">
    <property type="entry name" value="GST_C"/>
    <property type="match status" value="1"/>
</dbReference>
<dbReference type="SFLD" id="SFLDS00019">
    <property type="entry name" value="Glutathione_Transferase_(cytos"/>
    <property type="match status" value="1"/>
</dbReference>
<organism evidence="4 5">
    <name type="scientific">Limnothrix redekei LRLZ20PSL1</name>
    <dbReference type="NCBI Taxonomy" id="3112953"/>
    <lineage>
        <taxon>Bacteria</taxon>
        <taxon>Bacillati</taxon>
        <taxon>Cyanobacteriota</taxon>
        <taxon>Cyanophyceae</taxon>
        <taxon>Pseudanabaenales</taxon>
        <taxon>Pseudanabaenaceae</taxon>
        <taxon>Limnothrix</taxon>
    </lineage>
</organism>
<keyword evidence="5" id="KW-1185">Reference proteome</keyword>
<dbReference type="Pfam" id="PF02798">
    <property type="entry name" value="GST_N"/>
    <property type="match status" value="1"/>
</dbReference>
<dbReference type="RefSeq" id="WP_393014177.1">
    <property type="nucleotide sequence ID" value="NZ_JAZAQF010000078.1"/>
</dbReference>
<dbReference type="InterPro" id="IPR004046">
    <property type="entry name" value="GST_C"/>
</dbReference>
<sequence>MAIKLYGGARSRASIVQWYLEELGLDYEFILLDMQAGEHRQPPLTDINPFGKVPAIEDGDFKLWESGAILLYLDAKYGPEKSTEQRAVDQQWTLFANSTVATGIFVEANRDREAPRLLGGINELLSQSSYITGETFGVADVALGSILAYIPMMLKMDLSPYPALSAYLKRLSERSAFHKAIGSRA</sequence>